<dbReference type="PANTHER" id="PTHR45641">
    <property type="entry name" value="TETRATRICOPEPTIDE REPEAT PROTEIN (AFU_ORTHOLOGUE AFUA_6G03870)"/>
    <property type="match status" value="1"/>
</dbReference>
<feature type="repeat" description="TPR" evidence="5">
    <location>
        <begin position="876"/>
        <end position="909"/>
    </location>
</feature>
<dbReference type="GO" id="GO:0004674">
    <property type="term" value="F:protein serine/threonine kinase activity"/>
    <property type="evidence" value="ECO:0007669"/>
    <property type="project" value="UniProtKB-KW"/>
</dbReference>
<evidence type="ECO:0000256" key="4">
    <source>
        <dbReference type="ARBA" id="ARBA00022840"/>
    </source>
</evidence>
<dbReference type="AlphaFoldDB" id="A0A1Y6CR51"/>
<dbReference type="Proteomes" id="UP000192907">
    <property type="component" value="Unassembled WGS sequence"/>
</dbReference>
<feature type="domain" description="Protein kinase" evidence="8">
    <location>
        <begin position="124"/>
        <end position="425"/>
    </location>
</feature>
<sequence length="1018" mass="115816">MNKEAWQEIKDHFNHVLELPASERSAYLSLNCSNESIRNAVWQMLDSENSGESIEERVAQNALELASHQEHHSLTENQSLLARLVSKEDMDLLEKHAKGIGDFSSYHSSDEQNSISIGSKVGVYRIIRQLGFGGMGVVYLANRDDDNFDQYVALKLVRSSPGQKQIIRRFFDERKILAQLSSPYIAKLLDGGVTPSNHPYFTMEYIEGLSIDEYCKAKKLSVKEVVRLFMKVCQGISTAHRSLIIHRDIKPSNILVTADGEPKILDFGIAKILDSAADNHTTAASGKPMTLKYASPEQVSGAALTTATDIYSLGVMLYELLTGFSPYHEAHSKSSFALEKQIYEHFPNMPSRRVRRLEQSQQAQQAQQAQQKRRKLSQLLFMRKQSLARHLKGDLDNIVLMALRKEPHRRYQSVDHLHSDLSRYLENRTVLAHKDSLWYRSRKFAARNKVLSLATIVMVFFLAGFYQYDRHQLKQEIARNRQISEFLVQLFSFTDPYTDEFDHLKREQHTAATGITATQLLEKGVKSIQSDLAGQTVIQASLMHTLGSIYAKLGLYQESAKLINDSLGIRLKVFSRNSFEVAESLNYLGWIKQKTGQLQDAETLHLEALEIQQKLSWKDNPPIGSSYFYLGLLKIETGDYQVALDYLNQSLLHLPTEDDEKFQRYLNILKAKGVASEALDKYEGALNYFKKALAESVQHFDRNHPIVADQWNNIGSVLYRKGEYDQAIQYFEKALASDLKRLGKDHPSVASRWNNLANAWAEKGDSGKAIEYLEKALDSSMKTLGASHPRVANHWNNLGSAWHNQGEFDRALYYYEKALSSNLKTYGEDHPNVAVDWNNLGSAWYDKGEYEEAILCYKNALAISRKTLGNDHSDVAQRLNNLGTVWYQKGVYDKAIEFFAQAIKIYVKAIGPDHPRLLSSWHNLGSAWAKKGDWDKAIENHQKALALSQKQLGQNHKVTALVQRYLGKSFEEKHQLGIALNYYKDTFGIRLKVLGPDHELTEQSKKDVLRLEAKLSRN</sequence>
<dbReference type="InterPro" id="IPR008271">
    <property type="entry name" value="Ser/Thr_kinase_AS"/>
</dbReference>
<dbReference type="PROSITE" id="PS50011">
    <property type="entry name" value="PROTEIN_KINASE_DOM"/>
    <property type="match status" value="1"/>
</dbReference>
<feature type="repeat" description="TPR" evidence="5">
    <location>
        <begin position="708"/>
        <end position="741"/>
    </location>
</feature>
<proteinExistence type="predicted"/>
<evidence type="ECO:0000256" key="2">
    <source>
        <dbReference type="ARBA" id="ARBA00022741"/>
    </source>
</evidence>
<dbReference type="InterPro" id="IPR011009">
    <property type="entry name" value="Kinase-like_dom_sf"/>
</dbReference>
<gene>
    <name evidence="9" type="ORF">SAMN06296036_12616</name>
</gene>
<evidence type="ECO:0000256" key="7">
    <source>
        <dbReference type="SAM" id="Phobius"/>
    </source>
</evidence>
<dbReference type="OrthoDB" id="9762169at2"/>
<dbReference type="PROSITE" id="PS00108">
    <property type="entry name" value="PROTEIN_KINASE_ST"/>
    <property type="match status" value="1"/>
</dbReference>
<dbReference type="SUPFAM" id="SSF56112">
    <property type="entry name" value="Protein kinase-like (PK-like)"/>
    <property type="match status" value="1"/>
</dbReference>
<dbReference type="InterPro" id="IPR017441">
    <property type="entry name" value="Protein_kinase_ATP_BS"/>
</dbReference>
<keyword evidence="7" id="KW-0812">Transmembrane</keyword>
<dbReference type="SUPFAM" id="SSF48452">
    <property type="entry name" value="TPR-like"/>
    <property type="match status" value="3"/>
</dbReference>
<dbReference type="CDD" id="cd14014">
    <property type="entry name" value="STKc_PknB_like"/>
    <property type="match status" value="1"/>
</dbReference>
<dbReference type="InterPro" id="IPR011990">
    <property type="entry name" value="TPR-like_helical_dom_sf"/>
</dbReference>
<dbReference type="Pfam" id="PF00069">
    <property type="entry name" value="Pkinase"/>
    <property type="match status" value="1"/>
</dbReference>
<protein>
    <submittedName>
        <fullName evidence="9">Serine/threonine protein kinase</fullName>
    </submittedName>
</protein>
<dbReference type="PROSITE" id="PS50293">
    <property type="entry name" value="TPR_REGION"/>
    <property type="match status" value="2"/>
</dbReference>
<dbReference type="EMBL" id="FWZT01000026">
    <property type="protein sequence ID" value="SMF71050.1"/>
    <property type="molecule type" value="Genomic_DNA"/>
</dbReference>
<feature type="repeat" description="TPR" evidence="5">
    <location>
        <begin position="750"/>
        <end position="783"/>
    </location>
</feature>
<dbReference type="GO" id="GO:0005524">
    <property type="term" value="F:ATP binding"/>
    <property type="evidence" value="ECO:0007669"/>
    <property type="project" value="UniProtKB-UniRule"/>
</dbReference>
<dbReference type="Pfam" id="PF13374">
    <property type="entry name" value="TPR_10"/>
    <property type="match status" value="1"/>
</dbReference>
<keyword evidence="9" id="KW-0808">Transferase</keyword>
<feature type="repeat" description="TPR" evidence="5">
    <location>
        <begin position="834"/>
        <end position="867"/>
    </location>
</feature>
<keyword evidence="9" id="KW-0418">Kinase</keyword>
<feature type="transmembrane region" description="Helical" evidence="7">
    <location>
        <begin position="450"/>
        <end position="468"/>
    </location>
</feature>
<evidence type="ECO:0000259" key="8">
    <source>
        <dbReference type="PROSITE" id="PS50011"/>
    </source>
</evidence>
<dbReference type="Gene3D" id="1.10.510.10">
    <property type="entry name" value="Transferase(Phosphotransferase) domain 1"/>
    <property type="match status" value="1"/>
</dbReference>
<reference evidence="10" key="1">
    <citation type="submission" date="2017-04" db="EMBL/GenBank/DDBJ databases">
        <authorList>
            <person name="Varghese N."/>
            <person name="Submissions S."/>
        </authorList>
    </citation>
    <scope>NUCLEOTIDE SEQUENCE [LARGE SCALE GENOMIC DNA]</scope>
    <source>
        <strain evidence="10">RKEM611</strain>
    </source>
</reference>
<dbReference type="PRINTS" id="PR00381">
    <property type="entry name" value="KINESINLIGHT"/>
</dbReference>
<evidence type="ECO:0000256" key="5">
    <source>
        <dbReference type="PROSITE-ProRule" id="PRU00339"/>
    </source>
</evidence>
<keyword evidence="9" id="KW-0723">Serine/threonine-protein kinase</keyword>
<evidence type="ECO:0000256" key="1">
    <source>
        <dbReference type="ARBA" id="ARBA00022737"/>
    </source>
</evidence>
<dbReference type="InterPro" id="IPR019734">
    <property type="entry name" value="TPR_rpt"/>
</dbReference>
<keyword evidence="10" id="KW-1185">Reference proteome</keyword>
<dbReference type="RefSeq" id="WP_132324315.1">
    <property type="nucleotide sequence ID" value="NZ_FWZT01000026.1"/>
</dbReference>
<dbReference type="Pfam" id="PF13424">
    <property type="entry name" value="TPR_12"/>
    <property type="match status" value="4"/>
</dbReference>
<evidence type="ECO:0000313" key="10">
    <source>
        <dbReference type="Proteomes" id="UP000192907"/>
    </source>
</evidence>
<feature type="repeat" description="TPR" evidence="5">
    <location>
        <begin position="792"/>
        <end position="825"/>
    </location>
</feature>
<organism evidence="9 10">
    <name type="scientific">Pseudobacteriovorax antillogorgiicola</name>
    <dbReference type="NCBI Taxonomy" id="1513793"/>
    <lineage>
        <taxon>Bacteria</taxon>
        <taxon>Pseudomonadati</taxon>
        <taxon>Bdellovibrionota</taxon>
        <taxon>Oligoflexia</taxon>
        <taxon>Oligoflexales</taxon>
        <taxon>Pseudobacteriovoracaceae</taxon>
        <taxon>Pseudobacteriovorax</taxon>
    </lineage>
</organism>
<dbReference type="InterPro" id="IPR000719">
    <property type="entry name" value="Prot_kinase_dom"/>
</dbReference>
<dbReference type="PROSITE" id="PS00107">
    <property type="entry name" value="PROTEIN_KINASE_ATP"/>
    <property type="match status" value="1"/>
</dbReference>
<feature type="repeat" description="TPR" evidence="5">
    <location>
        <begin position="918"/>
        <end position="951"/>
    </location>
</feature>
<evidence type="ECO:0000256" key="6">
    <source>
        <dbReference type="PROSITE-ProRule" id="PRU10141"/>
    </source>
</evidence>
<evidence type="ECO:0000256" key="3">
    <source>
        <dbReference type="ARBA" id="ARBA00022803"/>
    </source>
</evidence>
<feature type="repeat" description="TPR" evidence="5">
    <location>
        <begin position="624"/>
        <end position="657"/>
    </location>
</feature>
<dbReference type="Gene3D" id="1.25.40.10">
    <property type="entry name" value="Tetratricopeptide repeat domain"/>
    <property type="match status" value="3"/>
</dbReference>
<dbReference type="SMART" id="SM00220">
    <property type="entry name" value="S_TKc"/>
    <property type="match status" value="1"/>
</dbReference>
<dbReference type="PROSITE" id="PS50005">
    <property type="entry name" value="TPR"/>
    <property type="match status" value="7"/>
</dbReference>
<keyword evidence="4 6" id="KW-0067">ATP-binding</keyword>
<dbReference type="PANTHER" id="PTHR45641:SF19">
    <property type="entry name" value="NEPHROCYSTIN-3"/>
    <property type="match status" value="1"/>
</dbReference>
<accession>A0A1Y6CR51</accession>
<dbReference type="Gene3D" id="3.30.200.20">
    <property type="entry name" value="Phosphorylase Kinase, domain 1"/>
    <property type="match status" value="1"/>
</dbReference>
<name>A0A1Y6CR51_9BACT</name>
<keyword evidence="3 5" id="KW-0802">TPR repeat</keyword>
<feature type="binding site" evidence="6">
    <location>
        <position position="155"/>
    </location>
    <ligand>
        <name>ATP</name>
        <dbReference type="ChEBI" id="CHEBI:30616"/>
    </ligand>
</feature>
<evidence type="ECO:0000313" key="9">
    <source>
        <dbReference type="EMBL" id="SMF71050.1"/>
    </source>
</evidence>
<dbReference type="STRING" id="1513793.SAMN06296036_12616"/>
<keyword evidence="2 6" id="KW-0547">Nucleotide-binding</keyword>
<keyword evidence="1" id="KW-0677">Repeat</keyword>
<keyword evidence="7" id="KW-0472">Membrane</keyword>
<keyword evidence="7" id="KW-1133">Transmembrane helix</keyword>
<dbReference type="SMART" id="SM00028">
    <property type="entry name" value="TPR"/>
    <property type="match status" value="10"/>
</dbReference>